<reference evidence="2" key="1">
    <citation type="journal article" date="2022" name="Int. J. Mol. Sci.">
        <title>Draft Genome of Tanacetum Coccineum: Genomic Comparison of Closely Related Tanacetum-Family Plants.</title>
        <authorList>
            <person name="Yamashiro T."/>
            <person name="Shiraishi A."/>
            <person name="Nakayama K."/>
            <person name="Satake H."/>
        </authorList>
    </citation>
    <scope>NUCLEOTIDE SEQUENCE</scope>
</reference>
<evidence type="ECO:0000256" key="1">
    <source>
        <dbReference type="SAM" id="MobiDB-lite"/>
    </source>
</evidence>
<proteinExistence type="predicted"/>
<feature type="region of interest" description="Disordered" evidence="1">
    <location>
        <begin position="24"/>
        <end position="76"/>
    </location>
</feature>
<protein>
    <submittedName>
        <fullName evidence="2">Ribonuclease H-like domain-containing protein</fullName>
    </submittedName>
</protein>
<evidence type="ECO:0000313" key="3">
    <source>
        <dbReference type="Proteomes" id="UP001151760"/>
    </source>
</evidence>
<comment type="caution">
    <text evidence="2">The sequence shown here is derived from an EMBL/GenBank/DDBJ whole genome shotgun (WGS) entry which is preliminary data.</text>
</comment>
<reference evidence="2" key="2">
    <citation type="submission" date="2022-01" db="EMBL/GenBank/DDBJ databases">
        <authorList>
            <person name="Yamashiro T."/>
            <person name="Shiraishi A."/>
            <person name="Satake H."/>
            <person name="Nakayama K."/>
        </authorList>
    </citation>
    <scope>NUCLEOTIDE SEQUENCE</scope>
</reference>
<keyword evidence="3" id="KW-1185">Reference proteome</keyword>
<evidence type="ECO:0000313" key="2">
    <source>
        <dbReference type="EMBL" id="GJT38599.1"/>
    </source>
</evidence>
<dbReference type="Proteomes" id="UP001151760">
    <property type="component" value="Unassembled WGS sequence"/>
</dbReference>
<organism evidence="2 3">
    <name type="scientific">Tanacetum coccineum</name>
    <dbReference type="NCBI Taxonomy" id="301880"/>
    <lineage>
        <taxon>Eukaryota</taxon>
        <taxon>Viridiplantae</taxon>
        <taxon>Streptophyta</taxon>
        <taxon>Embryophyta</taxon>
        <taxon>Tracheophyta</taxon>
        <taxon>Spermatophyta</taxon>
        <taxon>Magnoliopsida</taxon>
        <taxon>eudicotyledons</taxon>
        <taxon>Gunneridae</taxon>
        <taxon>Pentapetalae</taxon>
        <taxon>asterids</taxon>
        <taxon>campanulids</taxon>
        <taxon>Asterales</taxon>
        <taxon>Asteraceae</taxon>
        <taxon>Asteroideae</taxon>
        <taxon>Anthemideae</taxon>
        <taxon>Anthemidinae</taxon>
        <taxon>Tanacetum</taxon>
    </lineage>
</organism>
<dbReference type="EMBL" id="BQNB010015316">
    <property type="protein sequence ID" value="GJT38599.1"/>
    <property type="molecule type" value="Genomic_DNA"/>
</dbReference>
<feature type="compositionally biased region" description="Gly residues" evidence="1">
    <location>
        <begin position="36"/>
        <end position="49"/>
    </location>
</feature>
<feature type="compositionally biased region" description="Basic and acidic residues" evidence="1">
    <location>
        <begin position="24"/>
        <end position="35"/>
    </location>
</feature>
<name>A0ABQ5DHX3_9ASTR</name>
<accession>A0ABQ5DHX3</accession>
<gene>
    <name evidence="2" type="ORF">Tco_0938464</name>
</gene>
<sequence>MLICQSGFVCSVYGKSFFESKREWGREGVKEKKQGDGGAHSLGNGGTLSGTGVAQSSNTVDDVGKDNDGLNSSPTKVTLGISAVNKEDTLHDENDELTPSKSIANPNNCTFYANLFTGGLSRKAMNFHTLFTQARNRVDVVVLVESIRAISERIFSFQFNSMDCLDAMLENEDVGNVLVWVKLYGVPLTAFSEDGLSVIATKLGTPLMLDSYKSNMCIQSWGRSSYARTLIKVLSDMG</sequence>